<keyword evidence="2 5" id="KW-0812">Transmembrane</keyword>
<dbReference type="Pfam" id="PF02674">
    <property type="entry name" value="Colicin_V"/>
    <property type="match status" value="1"/>
</dbReference>
<dbReference type="OrthoDB" id="90245at2"/>
<keyword evidence="3 5" id="KW-1133">Transmembrane helix</keyword>
<evidence type="ECO:0000313" key="7">
    <source>
        <dbReference type="Proteomes" id="UP000006875"/>
    </source>
</evidence>
<feature type="transmembrane region" description="Helical" evidence="5">
    <location>
        <begin position="94"/>
        <end position="121"/>
    </location>
</feature>
<evidence type="ECO:0000256" key="5">
    <source>
        <dbReference type="SAM" id="Phobius"/>
    </source>
</evidence>
<dbReference type="Proteomes" id="UP000006875">
    <property type="component" value="Chromosome"/>
</dbReference>
<organism evidence="6 7">
    <name type="scientific">Ilyobacter polytropus (strain ATCC 51220 / DSM 2926 / LMG 16218 / CuHBu1)</name>
    <dbReference type="NCBI Taxonomy" id="572544"/>
    <lineage>
        <taxon>Bacteria</taxon>
        <taxon>Fusobacteriati</taxon>
        <taxon>Fusobacteriota</taxon>
        <taxon>Fusobacteriia</taxon>
        <taxon>Fusobacteriales</taxon>
        <taxon>Fusobacteriaceae</taxon>
        <taxon>Ilyobacter</taxon>
    </lineage>
</organism>
<keyword evidence="4 5" id="KW-0472">Membrane</keyword>
<evidence type="ECO:0000256" key="4">
    <source>
        <dbReference type="ARBA" id="ARBA00023136"/>
    </source>
</evidence>
<dbReference type="GO" id="GO:0009403">
    <property type="term" value="P:toxin biosynthetic process"/>
    <property type="evidence" value="ECO:0007669"/>
    <property type="project" value="InterPro"/>
</dbReference>
<feature type="transmembrane region" description="Helical" evidence="5">
    <location>
        <begin position="59"/>
        <end position="82"/>
    </location>
</feature>
<dbReference type="PANTHER" id="PTHR37306">
    <property type="entry name" value="COLICIN V PRODUCTION PROTEIN"/>
    <property type="match status" value="1"/>
</dbReference>
<dbReference type="InterPro" id="IPR003825">
    <property type="entry name" value="Colicin-V_CvpA"/>
</dbReference>
<sequence length="179" mass="20525">MYLDILIAVILIMTVIKGYLNGFFIEVLSFFGMLINLIFTKTLTPILILNFAIKPENPFYSGVYAITFLVVYTLMGMFIMFIKKALKKAFKGKLNTLAGSILGLFKGLLISFVIMVFYSLLSMNLDFIQKYGEGSYSQKAFISSLPVLREYFPDEYGERLQNLAHKEKVEEYLNNILKE</sequence>
<proteinExistence type="predicted"/>
<protein>
    <submittedName>
        <fullName evidence="6">Colicin V production protein</fullName>
    </submittedName>
</protein>
<dbReference type="RefSeq" id="WP_013386825.1">
    <property type="nucleotide sequence ID" value="NC_014632.1"/>
</dbReference>
<dbReference type="STRING" id="572544.Ilyop_0367"/>
<name>E3HB06_ILYPC</name>
<dbReference type="AlphaFoldDB" id="E3HB06"/>
<comment type="subcellular location">
    <subcellularLocation>
        <location evidence="1">Membrane</location>
        <topology evidence="1">Multi-pass membrane protein</topology>
    </subcellularLocation>
</comment>
<evidence type="ECO:0000256" key="3">
    <source>
        <dbReference type="ARBA" id="ARBA00022989"/>
    </source>
</evidence>
<reference evidence="6 7" key="1">
    <citation type="journal article" date="2010" name="Stand. Genomic Sci.">
        <title>Complete genome sequence of Ilyobacter polytropus type strain (CuHbu1).</title>
        <authorList>
            <person name="Sikorski J."/>
            <person name="Chertkov O."/>
            <person name="Lapidus A."/>
            <person name="Nolan M."/>
            <person name="Lucas S."/>
            <person name="Del Rio T.G."/>
            <person name="Tice H."/>
            <person name="Cheng J.F."/>
            <person name="Tapia R."/>
            <person name="Han C."/>
            <person name="Goodwin L."/>
            <person name="Pitluck S."/>
            <person name="Liolios K."/>
            <person name="Ivanova N."/>
            <person name="Mavromatis K."/>
            <person name="Mikhailova N."/>
            <person name="Pati A."/>
            <person name="Chen A."/>
            <person name="Palaniappan K."/>
            <person name="Land M."/>
            <person name="Hauser L."/>
            <person name="Chang Y.J."/>
            <person name="Jeffries C.D."/>
            <person name="Brambilla E."/>
            <person name="Yasawong M."/>
            <person name="Rohde M."/>
            <person name="Pukall R."/>
            <person name="Spring S."/>
            <person name="Goker M."/>
            <person name="Woyke T."/>
            <person name="Bristow J."/>
            <person name="Eisen J.A."/>
            <person name="Markowitz V."/>
            <person name="Hugenholtz P."/>
            <person name="Kyrpides N.C."/>
            <person name="Klenk H.P."/>
        </authorList>
    </citation>
    <scope>NUCLEOTIDE SEQUENCE [LARGE SCALE GENOMIC DNA]</scope>
    <source>
        <strain evidence="7">ATCC 51220 / DSM 2926 / LMG 16218 / CuHBu1</strain>
    </source>
</reference>
<accession>E3HB06</accession>
<dbReference type="eggNOG" id="COG1286">
    <property type="taxonomic scope" value="Bacteria"/>
</dbReference>
<dbReference type="PANTHER" id="PTHR37306:SF1">
    <property type="entry name" value="COLICIN V PRODUCTION PROTEIN"/>
    <property type="match status" value="1"/>
</dbReference>
<feature type="transmembrane region" description="Helical" evidence="5">
    <location>
        <begin position="31"/>
        <end position="53"/>
    </location>
</feature>
<dbReference type="KEGG" id="ipo:Ilyop_0367"/>
<dbReference type="EMBL" id="CP002281">
    <property type="protein sequence ID" value="ADO82155.1"/>
    <property type="molecule type" value="Genomic_DNA"/>
</dbReference>
<dbReference type="HOGENOM" id="CLU_128683_0_0_0"/>
<evidence type="ECO:0000256" key="1">
    <source>
        <dbReference type="ARBA" id="ARBA00004141"/>
    </source>
</evidence>
<keyword evidence="7" id="KW-1185">Reference proteome</keyword>
<evidence type="ECO:0000256" key="2">
    <source>
        <dbReference type="ARBA" id="ARBA00022692"/>
    </source>
</evidence>
<dbReference type="GO" id="GO:0016020">
    <property type="term" value="C:membrane"/>
    <property type="evidence" value="ECO:0007669"/>
    <property type="project" value="UniProtKB-SubCell"/>
</dbReference>
<evidence type="ECO:0000313" key="6">
    <source>
        <dbReference type="EMBL" id="ADO82155.1"/>
    </source>
</evidence>
<gene>
    <name evidence="6" type="ordered locus">Ilyop_0367</name>
</gene>
<feature type="transmembrane region" description="Helical" evidence="5">
    <location>
        <begin position="6"/>
        <end position="24"/>
    </location>
</feature>